<evidence type="ECO:0000313" key="3">
    <source>
        <dbReference type="Proteomes" id="UP000635316"/>
    </source>
</evidence>
<evidence type="ECO:0000256" key="1">
    <source>
        <dbReference type="SAM" id="Phobius"/>
    </source>
</evidence>
<dbReference type="InterPro" id="IPR007039">
    <property type="entry name" value="TrbC/VirB2"/>
</dbReference>
<evidence type="ECO:0000313" key="2">
    <source>
        <dbReference type="EMBL" id="MBK1782555.1"/>
    </source>
</evidence>
<gene>
    <name evidence="2" type="ORF">JHL22_15185</name>
</gene>
<proteinExistence type="predicted"/>
<keyword evidence="1" id="KW-0812">Transmembrane</keyword>
<name>A0ABS1EHP2_9BURK</name>
<keyword evidence="1" id="KW-1133">Transmembrane helix</keyword>
<protein>
    <submittedName>
        <fullName evidence="2">TrbC/VirB2 family protein</fullName>
    </submittedName>
</protein>
<feature type="transmembrane region" description="Helical" evidence="1">
    <location>
        <begin position="20"/>
        <end position="38"/>
    </location>
</feature>
<feature type="transmembrane region" description="Helical" evidence="1">
    <location>
        <begin position="58"/>
        <end position="76"/>
    </location>
</feature>
<feature type="transmembrane region" description="Helical" evidence="1">
    <location>
        <begin position="88"/>
        <end position="106"/>
    </location>
</feature>
<comment type="caution">
    <text evidence="2">The sequence shown here is derived from an EMBL/GenBank/DDBJ whole genome shotgun (WGS) entry which is preliminary data.</text>
</comment>
<keyword evidence="1" id="KW-0472">Membrane</keyword>
<dbReference type="Pfam" id="PF04956">
    <property type="entry name" value="TrbC"/>
    <property type="match status" value="1"/>
</dbReference>
<keyword evidence="3" id="KW-1185">Reference proteome</keyword>
<reference evidence="2 3" key="1">
    <citation type="submission" date="2020-12" db="EMBL/GenBank/DDBJ databases">
        <authorList>
            <person name="Lu T."/>
            <person name="Wang Q."/>
            <person name="Han X."/>
        </authorList>
    </citation>
    <scope>NUCLEOTIDE SEQUENCE [LARGE SCALE GENOMIC DNA]</scope>
    <source>
        <strain evidence="2 3">WQ 585</strain>
    </source>
</reference>
<sequence length="107" mass="11471">MKRSIKAFFAQLSQSKFKRIANALAIASVTPSIAFAQAAGGLKKTETALTTLKDNLYIILPIAAVIIGVIIAILYAAEIMRKDDAVRWGIGVLLAGSIAEIVTLLWK</sequence>
<dbReference type="RefSeq" id="WP_200239327.1">
    <property type="nucleotide sequence ID" value="NZ_JAENGP010000024.1"/>
</dbReference>
<organism evidence="2 3">
    <name type="scientific">Advenella mandrilli</name>
    <dbReference type="NCBI Taxonomy" id="2800330"/>
    <lineage>
        <taxon>Bacteria</taxon>
        <taxon>Pseudomonadati</taxon>
        <taxon>Pseudomonadota</taxon>
        <taxon>Betaproteobacteria</taxon>
        <taxon>Burkholderiales</taxon>
        <taxon>Alcaligenaceae</taxon>
    </lineage>
</organism>
<accession>A0ABS1EHP2</accession>
<dbReference type="Proteomes" id="UP000635316">
    <property type="component" value="Unassembled WGS sequence"/>
</dbReference>
<dbReference type="EMBL" id="JAENGP010000024">
    <property type="protein sequence ID" value="MBK1782555.1"/>
    <property type="molecule type" value="Genomic_DNA"/>
</dbReference>